<evidence type="ECO:0008006" key="4">
    <source>
        <dbReference type="Google" id="ProtNLM"/>
    </source>
</evidence>
<gene>
    <name evidence="2" type="ORF">DSM101010T_34570</name>
</gene>
<dbReference type="AlphaFoldDB" id="A0A7J0BPF4"/>
<dbReference type="NCBIfam" id="NF033919">
    <property type="entry name" value="PA2779_fam"/>
    <property type="match status" value="1"/>
</dbReference>
<keyword evidence="1" id="KW-0472">Membrane</keyword>
<dbReference type="RefSeq" id="WP_174406725.1">
    <property type="nucleotide sequence ID" value="NZ_BLVO01000016.1"/>
</dbReference>
<accession>A0A7J0BPF4</accession>
<feature type="transmembrane region" description="Helical" evidence="1">
    <location>
        <begin position="100"/>
        <end position="122"/>
    </location>
</feature>
<dbReference type="EMBL" id="BLVO01000016">
    <property type="protein sequence ID" value="GFM35092.1"/>
    <property type="molecule type" value="Genomic_DNA"/>
</dbReference>
<reference evidence="2 3" key="1">
    <citation type="submission" date="2020-05" db="EMBL/GenBank/DDBJ databases">
        <title>Draft genome sequence of Desulfovibrio sp. strain HN2T.</title>
        <authorList>
            <person name="Ueno A."/>
            <person name="Tamazawa S."/>
            <person name="Tamamura S."/>
            <person name="Murakami T."/>
            <person name="Kiyama T."/>
            <person name="Inomata H."/>
            <person name="Amano Y."/>
            <person name="Miyakawa K."/>
            <person name="Tamaki H."/>
            <person name="Naganuma T."/>
            <person name="Kaneko K."/>
        </authorList>
    </citation>
    <scope>NUCLEOTIDE SEQUENCE [LARGE SCALE GENOMIC DNA]</scope>
    <source>
        <strain evidence="2 3">HN2</strain>
    </source>
</reference>
<dbReference type="Pfam" id="PF20332">
    <property type="entry name" value="DUF6627"/>
    <property type="match status" value="1"/>
</dbReference>
<keyword evidence="1" id="KW-1133">Transmembrane helix</keyword>
<evidence type="ECO:0000313" key="2">
    <source>
        <dbReference type="EMBL" id="GFM35092.1"/>
    </source>
</evidence>
<dbReference type="Proteomes" id="UP000503840">
    <property type="component" value="Unassembled WGS sequence"/>
</dbReference>
<evidence type="ECO:0000256" key="1">
    <source>
        <dbReference type="SAM" id="Phobius"/>
    </source>
</evidence>
<keyword evidence="1" id="KW-0812">Transmembrane</keyword>
<keyword evidence="3" id="KW-1185">Reference proteome</keyword>
<organism evidence="2 3">
    <name type="scientific">Desulfovibrio subterraneus</name>
    <dbReference type="NCBI Taxonomy" id="2718620"/>
    <lineage>
        <taxon>Bacteria</taxon>
        <taxon>Pseudomonadati</taxon>
        <taxon>Thermodesulfobacteriota</taxon>
        <taxon>Desulfovibrionia</taxon>
        <taxon>Desulfovibrionales</taxon>
        <taxon>Desulfovibrionaceae</taxon>
        <taxon>Desulfovibrio</taxon>
    </lineage>
</organism>
<dbReference type="PIRSF" id="PIRSF029543">
    <property type="entry name" value="UCP029543"/>
    <property type="match status" value="1"/>
</dbReference>
<proteinExistence type="predicted"/>
<sequence length="125" mass="13436">MNTFIRSHLVVHVALFMALIMSMMAFVPDVDASFVPTSQSSSVELRAQDMTAVQNTLENKMVTERLANLGYSPDEINTRLGMLSDGELHSLASQLGSLDAGGSALGLIVVILVIVTLGLVIYQLI</sequence>
<protein>
    <recommendedName>
        <fullName evidence="4">PA2779 family protein</fullName>
    </recommendedName>
</protein>
<dbReference type="InterPro" id="IPR016924">
    <property type="entry name" value="UCP029543"/>
</dbReference>
<name>A0A7J0BPF4_9BACT</name>
<comment type="caution">
    <text evidence="2">The sequence shown here is derived from an EMBL/GenBank/DDBJ whole genome shotgun (WGS) entry which is preliminary data.</text>
</comment>
<evidence type="ECO:0000313" key="3">
    <source>
        <dbReference type="Proteomes" id="UP000503840"/>
    </source>
</evidence>
<dbReference type="InterPro" id="IPR046735">
    <property type="entry name" value="PA2779-like"/>
</dbReference>